<dbReference type="InterPro" id="IPR000924">
    <property type="entry name" value="Glu/Gln-tRNA-synth"/>
</dbReference>
<dbReference type="Gene3D" id="2.40.240.100">
    <property type="match status" value="1"/>
</dbReference>
<dbReference type="HAMAP" id="MF_02076">
    <property type="entry name" value="Glu_tRNA_synth_type2"/>
    <property type="match status" value="1"/>
</dbReference>
<evidence type="ECO:0000256" key="10">
    <source>
        <dbReference type="HAMAP-Rule" id="MF_02076"/>
    </source>
</evidence>
<comment type="subcellular location">
    <subcellularLocation>
        <location evidence="1 10">Cytoplasm</location>
    </subcellularLocation>
</comment>
<evidence type="ECO:0000256" key="2">
    <source>
        <dbReference type="ARBA" id="ARBA00008927"/>
    </source>
</evidence>
<evidence type="ECO:0000259" key="11">
    <source>
        <dbReference type="Pfam" id="PF00749"/>
    </source>
</evidence>
<comment type="catalytic activity">
    <reaction evidence="9 10">
        <text>tRNA(Glu) + L-glutamate + ATP = L-glutamyl-tRNA(Glu) + AMP + diphosphate</text>
        <dbReference type="Rhea" id="RHEA:23540"/>
        <dbReference type="Rhea" id="RHEA-COMP:9663"/>
        <dbReference type="Rhea" id="RHEA-COMP:9680"/>
        <dbReference type="ChEBI" id="CHEBI:29985"/>
        <dbReference type="ChEBI" id="CHEBI:30616"/>
        <dbReference type="ChEBI" id="CHEBI:33019"/>
        <dbReference type="ChEBI" id="CHEBI:78442"/>
        <dbReference type="ChEBI" id="CHEBI:78520"/>
        <dbReference type="ChEBI" id="CHEBI:456215"/>
        <dbReference type="EC" id="6.1.1.17"/>
    </reaction>
</comment>
<dbReference type="GO" id="GO:0005829">
    <property type="term" value="C:cytosol"/>
    <property type="evidence" value="ECO:0007669"/>
    <property type="project" value="TreeGrafter"/>
</dbReference>
<dbReference type="SUPFAM" id="SSF52374">
    <property type="entry name" value="Nucleotidylyl transferase"/>
    <property type="match status" value="1"/>
</dbReference>
<name>A0A7C4H5H9_THEPE</name>
<dbReference type="PRINTS" id="PR00987">
    <property type="entry name" value="TRNASYNTHGLU"/>
</dbReference>
<dbReference type="EC" id="6.1.1.17" evidence="10"/>
<dbReference type="GO" id="GO:0005524">
    <property type="term" value="F:ATP binding"/>
    <property type="evidence" value="ECO:0007669"/>
    <property type="project" value="UniProtKB-UniRule"/>
</dbReference>
<keyword evidence="4 10" id="KW-0436">Ligase</keyword>
<evidence type="ECO:0000256" key="1">
    <source>
        <dbReference type="ARBA" id="ARBA00004496"/>
    </source>
</evidence>
<dbReference type="AlphaFoldDB" id="A0A7C4H5H9"/>
<evidence type="ECO:0000256" key="5">
    <source>
        <dbReference type="ARBA" id="ARBA00022741"/>
    </source>
</evidence>
<dbReference type="CDD" id="cd09287">
    <property type="entry name" value="GluRS_non_core"/>
    <property type="match status" value="1"/>
</dbReference>
<evidence type="ECO:0000256" key="7">
    <source>
        <dbReference type="ARBA" id="ARBA00022917"/>
    </source>
</evidence>
<dbReference type="InterPro" id="IPR020058">
    <property type="entry name" value="Glu/Gln-tRNA-synth_Ib_cat-dom"/>
</dbReference>
<dbReference type="InterPro" id="IPR020059">
    <property type="entry name" value="Glu/Gln-tRNA-synth_Ib_codon-bd"/>
</dbReference>
<accession>A0A7C4H5H9</accession>
<evidence type="ECO:0000256" key="3">
    <source>
        <dbReference type="ARBA" id="ARBA00022490"/>
    </source>
</evidence>
<evidence type="ECO:0000256" key="4">
    <source>
        <dbReference type="ARBA" id="ARBA00022598"/>
    </source>
</evidence>
<comment type="function">
    <text evidence="10">Catalyzes the attachment of glutamate to tRNA(Glu) in a two-step reaction: glutamate is first activated by ATP to form Glu-AMP and then transferred to the acceptor end of tRNA(Glu).</text>
</comment>
<comment type="caution">
    <text evidence="13">The sequence shown here is derived from an EMBL/GenBank/DDBJ whole genome shotgun (WGS) entry which is preliminary data.</text>
</comment>
<dbReference type="SUPFAM" id="SSF50715">
    <property type="entry name" value="Ribosomal protein L25-like"/>
    <property type="match status" value="1"/>
</dbReference>
<keyword evidence="3 10" id="KW-0963">Cytoplasm</keyword>
<dbReference type="Gene3D" id="2.40.240.10">
    <property type="entry name" value="Ribosomal Protein L25, Chain P"/>
    <property type="match status" value="1"/>
</dbReference>
<sequence length="570" mass="65224">MDVRQIARKHALANAVKFGGVARVDAVVSKVFAEVPELRKQARDVVKVVQEVVEEVNAMSREDQERLLAEIWPDAFKVEKKREEKRLPPLPRVEELGGFVVTRFAPNPDFALHLGSARPAVLSFYYAKRMYRGKFILRFEDTDPKTKRPMPEAYDAIREDLKWLGVSWDEEYIQSLRMEIYYEHAKMLIERGGAYVCLHSREEISRMRSLGIPDPCRDLPIEVQLERWNRMLSGEYGEEEAVVRIKTDPAHPNPSVRDWIAMRIIDTSKYPHPLVGDKYVVWPTYNYACALDDHLMGVTHILRGEEHAVNTLKQEYIYRHMGWKPPVGIHFGRLNLGGMILSKSVMRKGIEKGLFEGWDDIRLGTLKALRRRGILPETIWELILEVGLRPSSARISVEKLHAVNRKLLEPRANRYMFVTEPLTVVKLEGLSMPAVAEIIVHPSFPERGRRRIELKEHRVFVGEEVKRMGEVRLMGLGNFSVRGDALIFLNNDVSYAKEKNLQIVQWAPVEEAVPGEVLKAAGTKVEEVKGYGEPEIAGLPIGEQVQLVRVGFAKVEKKGEEGVVFIYTHD</sequence>
<evidence type="ECO:0000256" key="8">
    <source>
        <dbReference type="ARBA" id="ARBA00023146"/>
    </source>
</evidence>
<evidence type="ECO:0000256" key="9">
    <source>
        <dbReference type="ARBA" id="ARBA00048351"/>
    </source>
</evidence>
<reference evidence="13" key="1">
    <citation type="journal article" date="2020" name="mSystems">
        <title>Genome- and Community-Level Interaction Insights into Carbon Utilization and Element Cycling Functions of Hydrothermarchaeota in Hydrothermal Sediment.</title>
        <authorList>
            <person name="Zhou Z."/>
            <person name="Liu Y."/>
            <person name="Xu W."/>
            <person name="Pan J."/>
            <person name="Luo Z.H."/>
            <person name="Li M."/>
        </authorList>
    </citation>
    <scope>NUCLEOTIDE SEQUENCE</scope>
    <source>
        <strain evidence="13">SpSt-649</strain>
    </source>
</reference>
<dbReference type="GO" id="GO:0006424">
    <property type="term" value="P:glutamyl-tRNA aminoacylation"/>
    <property type="evidence" value="ECO:0007669"/>
    <property type="project" value="UniProtKB-UniRule"/>
</dbReference>
<evidence type="ECO:0000313" key="13">
    <source>
        <dbReference type="EMBL" id="HGM46210.1"/>
    </source>
</evidence>
<dbReference type="GO" id="GO:0043604">
    <property type="term" value="P:amide biosynthetic process"/>
    <property type="evidence" value="ECO:0007669"/>
    <property type="project" value="TreeGrafter"/>
</dbReference>
<dbReference type="NCBIfam" id="NF003169">
    <property type="entry name" value="PRK04156.1"/>
    <property type="match status" value="1"/>
</dbReference>
<dbReference type="Gene3D" id="3.40.50.620">
    <property type="entry name" value="HUPs"/>
    <property type="match status" value="1"/>
</dbReference>
<evidence type="ECO:0000259" key="12">
    <source>
        <dbReference type="Pfam" id="PF03950"/>
    </source>
</evidence>
<keyword evidence="8 10" id="KW-0030">Aminoacyl-tRNA synthetase</keyword>
<dbReference type="InterPro" id="IPR004526">
    <property type="entry name" value="Glu-tRNA-synth_arc/euk"/>
</dbReference>
<keyword evidence="5 10" id="KW-0547">Nucleotide-binding</keyword>
<comment type="similarity">
    <text evidence="2 10">Belongs to the class-I aminoacyl-tRNA synthetase family. Glutamate--tRNA ligase type 2 subfamily.</text>
</comment>
<evidence type="ECO:0000256" key="6">
    <source>
        <dbReference type="ARBA" id="ARBA00022840"/>
    </source>
</evidence>
<dbReference type="GO" id="GO:0004818">
    <property type="term" value="F:glutamate-tRNA ligase activity"/>
    <property type="evidence" value="ECO:0007669"/>
    <property type="project" value="UniProtKB-UniRule"/>
</dbReference>
<dbReference type="EMBL" id="DTBQ01000016">
    <property type="protein sequence ID" value="HGM46210.1"/>
    <property type="molecule type" value="Genomic_DNA"/>
</dbReference>
<proteinExistence type="inferred from homology"/>
<dbReference type="InterPro" id="IPR020056">
    <property type="entry name" value="Rbsml_bL25/Gln-tRNA_synth_N"/>
</dbReference>
<dbReference type="PANTHER" id="PTHR43097:SF5">
    <property type="entry name" value="GLUTAMATE--TRNA LIGASE"/>
    <property type="match status" value="1"/>
</dbReference>
<dbReference type="Pfam" id="PF03950">
    <property type="entry name" value="tRNA-synt_1c_C"/>
    <property type="match status" value="1"/>
</dbReference>
<keyword evidence="7 10" id="KW-0648">Protein biosynthesis</keyword>
<dbReference type="InterPro" id="IPR050132">
    <property type="entry name" value="Gln/Glu-tRNA_Ligase"/>
</dbReference>
<feature type="domain" description="Glutamyl/glutaminyl-tRNA synthetase class Ib catalytic" evidence="11">
    <location>
        <begin position="100"/>
        <end position="409"/>
    </location>
</feature>
<gene>
    <name evidence="10" type="primary">gltX</name>
    <name evidence="13" type="ORF">ENU21_00460</name>
</gene>
<dbReference type="NCBIfam" id="TIGR00463">
    <property type="entry name" value="gltX_arch"/>
    <property type="match status" value="1"/>
</dbReference>
<dbReference type="PANTHER" id="PTHR43097">
    <property type="entry name" value="GLUTAMINE-TRNA LIGASE"/>
    <property type="match status" value="1"/>
</dbReference>
<keyword evidence="6 10" id="KW-0067">ATP-binding</keyword>
<dbReference type="InterPro" id="IPR014729">
    <property type="entry name" value="Rossmann-like_a/b/a_fold"/>
</dbReference>
<feature type="domain" description="Glutamyl/glutaminyl-tRNA synthetase class Ib anti-codon binding" evidence="12">
    <location>
        <begin position="412"/>
        <end position="483"/>
    </location>
</feature>
<organism evidence="13">
    <name type="scientific">Thermofilum pendens</name>
    <dbReference type="NCBI Taxonomy" id="2269"/>
    <lineage>
        <taxon>Archaea</taxon>
        <taxon>Thermoproteota</taxon>
        <taxon>Thermoprotei</taxon>
        <taxon>Thermofilales</taxon>
        <taxon>Thermofilaceae</taxon>
        <taxon>Thermofilum</taxon>
    </lineage>
</organism>
<protein>
    <recommendedName>
        <fullName evidence="10">Glutamate--tRNA ligase</fullName>
        <ecNumber evidence="10">6.1.1.17</ecNumber>
    </recommendedName>
    <alternativeName>
        <fullName evidence="10">Glutamyl-tRNA synthetase</fullName>
        <shortName evidence="10">GluRS</shortName>
    </alternativeName>
</protein>
<dbReference type="Pfam" id="PF00749">
    <property type="entry name" value="tRNA-synt_1c"/>
    <property type="match status" value="1"/>
</dbReference>
<dbReference type="InterPro" id="IPR011035">
    <property type="entry name" value="Ribosomal_bL25/Gln-tRNA_synth"/>
</dbReference>
<feature type="short sequence motif" description="'HIGH' region" evidence="10">
    <location>
        <begin position="106"/>
        <end position="116"/>
    </location>
</feature>